<proteinExistence type="predicted"/>
<sequence>MFKIFRLFGLYKQRYVIKKSGLFDEIYYLKSYPDVRAADVDPIKHYILFGAKEKRNYSPYFNTEFYLDKYPDVAQSGVNPLLHYILFGAKEGRLPNSDFDSEYYLLANPDVKKAGLNPLLIIRRNYKVRRNLNLIRNSNLFDRNWYLEQNPDVSQSKIKPAYHYLLYGGFEGRDPSPHFSSKWYLETYRDVQQAGMNPLVHYLKYGKKEGRSAKHDEMTFLNDDSEVEDMNQQSQLIYYLKRFLNVWRQEGARSVWNKGLHKIRMFNELTSNEDEEVHFKVSIIIPVYNALSMTKACLRSIYNETRDLEFEIIIVDNASDDDTYKWLMEEKSKHSNLKIFRIDRNIGFGPAVNFGIQRCKGEFVVILNNDTIVSPGWLDNLLAVAKADPSVGIVSPVTNYVGEGPQIDVQAQNLSPDPIAIAQYAKSIVNRTDIFYEPNRLVFFCVLIRRELIDLIGYLDEGYEKGNFEDDDYCLRARMAGYRLAIAKNSFVYHHGSVTFKANRIFHSKWMQVNRERFYAKAGRIAVSSLPRLSSPLKVDKTVSVILRTKDRPKLLLNALNSLKNQTYQDFAVVLVNDGGEDVSSLVAFFKIYFPIKYVYHDVSRGRTAAINTGLQNANGKWIAYLDDDDIFYPWHFESLMQAAENNSAKVIYGDYNRVLFENCDSLFPIRLNGAPPWNYNRQELLIQNYLPIHSYIHSRECVDKVGLWNESLDRLEDYEFLLRLSASFDFYHVKKVTSEYRYYLDSENSITSQGREIYLTALQEIYQKFPVDTPDLIHSRQMIEDGIRRQIEQISEIMKSSQGTNIGDVDVRRKIIQLVAGI</sequence>
<keyword evidence="3" id="KW-1185">Reference proteome</keyword>
<dbReference type="Proteomes" id="UP000671913">
    <property type="component" value="Chromosome"/>
</dbReference>
<gene>
    <name evidence="2" type="ORF">ACETAC_02380</name>
</gene>
<dbReference type="KEGG" id="aaut:ACETAC_02380"/>
<name>A0A975AWI3_9THEO</name>
<feature type="domain" description="Glycosyltransferase 2-like" evidence="1">
    <location>
        <begin position="544"/>
        <end position="657"/>
    </location>
</feature>
<reference evidence="2" key="1">
    <citation type="submission" date="2020-08" db="EMBL/GenBank/DDBJ databases">
        <title>Genomic insights into the carbon and energy metabolism of the first obligate autotrophic acetogenic bacterium Aceticella autotrophica gen. nov., sp. nov.</title>
        <authorList>
            <person name="Toshchakov S.V."/>
            <person name="Elcheninov A.G."/>
            <person name="Kublanov I.V."/>
            <person name="Frolov E.N."/>
            <person name="Lebedinsky A.V."/>
        </authorList>
    </citation>
    <scope>NUCLEOTIDE SEQUENCE</scope>
    <source>
        <strain evidence="2">3443-3Ac</strain>
    </source>
</reference>
<organism evidence="2 3">
    <name type="scientific">Aceticella autotrophica</name>
    <dbReference type="NCBI Taxonomy" id="2755338"/>
    <lineage>
        <taxon>Bacteria</taxon>
        <taxon>Bacillati</taxon>
        <taxon>Bacillota</taxon>
        <taxon>Clostridia</taxon>
        <taxon>Thermoanaerobacterales</taxon>
        <taxon>Thermoanaerobacteraceae</taxon>
        <taxon>Aceticella</taxon>
    </lineage>
</organism>
<dbReference type="SUPFAM" id="SSF53448">
    <property type="entry name" value="Nucleotide-diphospho-sugar transferases"/>
    <property type="match status" value="2"/>
</dbReference>
<dbReference type="Gene3D" id="3.90.550.10">
    <property type="entry name" value="Spore Coat Polysaccharide Biosynthesis Protein SpsA, Chain A"/>
    <property type="match status" value="2"/>
</dbReference>
<dbReference type="CDD" id="cd04186">
    <property type="entry name" value="GT_2_like_c"/>
    <property type="match status" value="1"/>
</dbReference>
<dbReference type="RefSeq" id="WP_284680478.1">
    <property type="nucleotide sequence ID" value="NZ_CP060096.1"/>
</dbReference>
<dbReference type="GO" id="GO:0016757">
    <property type="term" value="F:glycosyltransferase activity"/>
    <property type="evidence" value="ECO:0007669"/>
    <property type="project" value="UniProtKB-KW"/>
</dbReference>
<accession>A0A975AWI3</accession>
<evidence type="ECO:0000313" key="3">
    <source>
        <dbReference type="Proteomes" id="UP000671913"/>
    </source>
</evidence>
<dbReference type="InterPro" id="IPR029044">
    <property type="entry name" value="Nucleotide-diphossugar_trans"/>
</dbReference>
<evidence type="ECO:0000259" key="1">
    <source>
        <dbReference type="Pfam" id="PF00535"/>
    </source>
</evidence>
<dbReference type="AlphaFoldDB" id="A0A975AWI3"/>
<dbReference type="EMBL" id="CP060096">
    <property type="protein sequence ID" value="QSZ27766.1"/>
    <property type="molecule type" value="Genomic_DNA"/>
</dbReference>
<dbReference type="Pfam" id="PF00535">
    <property type="entry name" value="Glycos_transf_2"/>
    <property type="match status" value="2"/>
</dbReference>
<dbReference type="CDD" id="cd00761">
    <property type="entry name" value="Glyco_tranf_GTA_type"/>
    <property type="match status" value="1"/>
</dbReference>
<dbReference type="InterPro" id="IPR001173">
    <property type="entry name" value="Glyco_trans_2-like"/>
</dbReference>
<protein>
    <submittedName>
        <fullName evidence="2">Glycosyltransferase</fullName>
    </submittedName>
</protein>
<dbReference type="PANTHER" id="PTHR43179">
    <property type="entry name" value="RHAMNOSYLTRANSFERASE WBBL"/>
    <property type="match status" value="1"/>
</dbReference>
<evidence type="ECO:0000313" key="2">
    <source>
        <dbReference type="EMBL" id="QSZ27766.1"/>
    </source>
</evidence>
<dbReference type="PANTHER" id="PTHR43179:SF7">
    <property type="entry name" value="RHAMNOSYLTRANSFERASE WBBL"/>
    <property type="match status" value="1"/>
</dbReference>
<feature type="domain" description="Glycosyltransferase 2-like" evidence="1">
    <location>
        <begin position="282"/>
        <end position="412"/>
    </location>
</feature>